<proteinExistence type="predicted"/>
<accession>A0A1I1TNS0</accession>
<dbReference type="STRING" id="640948.SAMN05216238_102370"/>
<evidence type="ECO:0000313" key="2">
    <source>
        <dbReference type="Proteomes" id="UP000199474"/>
    </source>
</evidence>
<keyword evidence="2" id="KW-1185">Reference proteome</keyword>
<organism evidence="1 2">
    <name type="scientific">Lentibacillus persicus</name>
    <dbReference type="NCBI Taxonomy" id="640948"/>
    <lineage>
        <taxon>Bacteria</taxon>
        <taxon>Bacillati</taxon>
        <taxon>Bacillota</taxon>
        <taxon>Bacilli</taxon>
        <taxon>Bacillales</taxon>
        <taxon>Bacillaceae</taxon>
        <taxon>Lentibacillus</taxon>
    </lineage>
</organism>
<dbReference type="AlphaFoldDB" id="A0A1I1TNS0"/>
<name>A0A1I1TNS0_9BACI</name>
<dbReference type="EMBL" id="FOMR01000002">
    <property type="protein sequence ID" value="SFD60207.1"/>
    <property type="molecule type" value="Genomic_DNA"/>
</dbReference>
<reference evidence="2" key="1">
    <citation type="submission" date="2016-10" db="EMBL/GenBank/DDBJ databases">
        <authorList>
            <person name="Varghese N."/>
            <person name="Submissions S."/>
        </authorList>
    </citation>
    <scope>NUCLEOTIDE SEQUENCE [LARGE SCALE GENOMIC DNA]</scope>
    <source>
        <strain evidence="2">DSM 22530</strain>
    </source>
</reference>
<sequence length="64" mass="6911">MVLVVLHALLYAALLATRSGFGGRFARRFPWAPHEPPREQKPLTAGSLCSDAPDVLVQALAIDV</sequence>
<evidence type="ECO:0000313" key="1">
    <source>
        <dbReference type="EMBL" id="SFD60207.1"/>
    </source>
</evidence>
<dbReference type="Proteomes" id="UP000199474">
    <property type="component" value="Unassembled WGS sequence"/>
</dbReference>
<gene>
    <name evidence="1" type="ORF">SAMN05216238_102370</name>
</gene>
<protein>
    <submittedName>
        <fullName evidence="1">Uncharacterized protein</fullName>
    </submittedName>
</protein>